<feature type="compositionally biased region" description="Low complexity" evidence="3">
    <location>
        <begin position="125"/>
        <end position="145"/>
    </location>
</feature>
<feature type="compositionally biased region" description="Acidic residues" evidence="3">
    <location>
        <begin position="652"/>
        <end position="661"/>
    </location>
</feature>
<feature type="region of interest" description="Disordered" evidence="3">
    <location>
        <begin position="1013"/>
        <end position="1032"/>
    </location>
</feature>
<proteinExistence type="predicted"/>
<evidence type="ECO:0000256" key="2">
    <source>
        <dbReference type="PROSITE-ProRule" id="PRU00376"/>
    </source>
</evidence>
<dbReference type="AlphaFoldDB" id="A0A1Y2HMH1"/>
<dbReference type="InterPro" id="IPR055129">
    <property type="entry name" value="YEATS_dom"/>
</dbReference>
<feature type="compositionally biased region" description="Low complexity" evidence="3">
    <location>
        <begin position="204"/>
        <end position="221"/>
    </location>
</feature>
<dbReference type="Gene3D" id="2.60.40.1970">
    <property type="entry name" value="YEATS domain"/>
    <property type="match status" value="1"/>
</dbReference>
<feature type="compositionally biased region" description="Pro residues" evidence="3">
    <location>
        <begin position="177"/>
        <end position="189"/>
    </location>
</feature>
<dbReference type="PANTHER" id="PTHR48148">
    <property type="entry name" value="KERATINOCYTE PROLINE-RICH PROTEIN"/>
    <property type="match status" value="1"/>
</dbReference>
<reference evidence="5 6" key="1">
    <citation type="submission" date="2016-07" db="EMBL/GenBank/DDBJ databases">
        <title>Pervasive Adenine N6-methylation of Active Genes in Fungi.</title>
        <authorList>
            <consortium name="DOE Joint Genome Institute"/>
            <person name="Mondo S.J."/>
            <person name="Dannebaum R.O."/>
            <person name="Kuo R.C."/>
            <person name="Labutti K."/>
            <person name="Haridas S."/>
            <person name="Kuo A."/>
            <person name="Salamov A."/>
            <person name="Ahrendt S.R."/>
            <person name="Lipzen A."/>
            <person name="Sullivan W."/>
            <person name="Andreopoulos W.B."/>
            <person name="Clum A."/>
            <person name="Lindquist E."/>
            <person name="Daum C."/>
            <person name="Ramamoorthy G.K."/>
            <person name="Gryganskyi A."/>
            <person name="Culley D."/>
            <person name="Magnuson J.K."/>
            <person name="James T.Y."/>
            <person name="O'Malley M.A."/>
            <person name="Stajich J.E."/>
            <person name="Spatafora J.W."/>
            <person name="Visel A."/>
            <person name="Grigoriev I.V."/>
        </authorList>
    </citation>
    <scope>NUCLEOTIDE SEQUENCE [LARGE SCALE GENOMIC DNA]</scope>
    <source>
        <strain evidence="5 6">PL171</strain>
    </source>
</reference>
<dbReference type="PROSITE" id="PS51037">
    <property type="entry name" value="YEATS"/>
    <property type="match status" value="1"/>
</dbReference>
<feature type="region of interest" description="Disordered" evidence="3">
    <location>
        <begin position="501"/>
        <end position="523"/>
    </location>
</feature>
<protein>
    <recommendedName>
        <fullName evidence="4">YEATS domain-containing protein</fullName>
    </recommendedName>
</protein>
<organism evidence="5 6">
    <name type="scientific">Catenaria anguillulae PL171</name>
    <dbReference type="NCBI Taxonomy" id="765915"/>
    <lineage>
        <taxon>Eukaryota</taxon>
        <taxon>Fungi</taxon>
        <taxon>Fungi incertae sedis</taxon>
        <taxon>Blastocladiomycota</taxon>
        <taxon>Blastocladiomycetes</taxon>
        <taxon>Blastocladiales</taxon>
        <taxon>Catenariaceae</taxon>
        <taxon>Catenaria</taxon>
    </lineage>
</organism>
<gene>
    <name evidence="5" type="ORF">BCR44DRAFT_195475</name>
</gene>
<evidence type="ECO:0000259" key="4">
    <source>
        <dbReference type="PROSITE" id="PS51037"/>
    </source>
</evidence>
<sequence>MHSDISAKAPLILSSLAPAARRERPSPRPTAAQADQPPLPVPAMSTQDAHHVRDRLLFQLDMELYMRQQEQATIERQLADAENTLRVLRQLQATGTYHETVHAYQTWFASGAAAAAAASAASHHQELPASKAAPSGASSRRSTPANSPAITARRLPAGGVVGGTASARTSRAATPVPSAPPSPPRPLPMPLATAIPAPPPSTVASADSASNSGTATTTTAVTGPSANQLLFVKLDDNSFIQLTCPNCDRLHFKSILALINHARSSHKVTYRSQMDFIRKFNTPVADSDVPLDHPCRTKPPISLSGGPLDLPTQPPLDRDVPQGEAGMTRFHYVRQVQVGNLSRSLPEANKRPPAYPGGPPTIGRGVLDEHTGIWHTHQWVAYVKESPWSEPCQVYVTRVRFHLLDKEQYPPPLNVVDVDEPPFSVTRTGRDKAFPVKVEVFFADPDKNRPAMALFDMKMDQAFTGRDVQGHLAMLDVELDKDTDFTNRKILNVQARAPMSPSSSLAVASTSQDHLDDPTPSPSFLTLSSPSSRLYPPIPASITPYIHHLLPDFPLIHARPPPTLSVPYTVARSTAEFQSWPLLRQRAVEWLRARSLAVAIETQVVPDLGFDNQVRMKAARLTTKRLVLWLRECGLSPGVDVEPMVGPPDWAIEGDDDEDEDKETREEKVCSGCGFITNQHTYSTCPMVPLLPIPPPPAPTLEPPADGQLVRTSQTLDLRGWQPHIPMTLYDPRIAAMIESWIAPLSLPTFQSLAHMIGSTTRPPPPAPLPSRPVAFRDPTGVRLIDPSPAPYFPPPTPPELTALHPADAHQVANRRHQYFTDPALPMKPAKLAFGVGLPVRPPAVVPPQRPHPAAVHVATRLGARPAHHPTQPYTHAGRAHSRMSPLITRFDGTLGRREHTYALLGEVMQVFLRRLVSAAVDAAREEREASADPKGVGGKQVLVPRHVAMGVVRSVQKGGGGSRVGLEWLVDGWMGGGGGAASQKVRVQQGEEEEDRMDVDLVDMRHDQVVERVAERDPSAPVSVKTEPGIP</sequence>
<evidence type="ECO:0000256" key="1">
    <source>
        <dbReference type="ARBA" id="ARBA00023242"/>
    </source>
</evidence>
<dbReference type="PANTHER" id="PTHR48148:SF2">
    <property type="entry name" value="PA14 DOMAIN-CONTAINING PROTEIN"/>
    <property type="match status" value="1"/>
</dbReference>
<name>A0A1Y2HMH1_9FUNG</name>
<feature type="region of interest" description="Disordered" evidence="3">
    <location>
        <begin position="644"/>
        <end position="663"/>
    </location>
</feature>
<evidence type="ECO:0000313" key="5">
    <source>
        <dbReference type="EMBL" id="ORZ35759.1"/>
    </source>
</evidence>
<evidence type="ECO:0000313" key="6">
    <source>
        <dbReference type="Proteomes" id="UP000193411"/>
    </source>
</evidence>
<dbReference type="InterPro" id="IPR055127">
    <property type="entry name" value="YEATS2_3HBD"/>
</dbReference>
<feature type="compositionally biased region" description="Low complexity" evidence="3">
    <location>
        <begin position="501"/>
        <end position="511"/>
    </location>
</feature>
<dbReference type="GO" id="GO:0005634">
    <property type="term" value="C:nucleus"/>
    <property type="evidence" value="ECO:0007669"/>
    <property type="project" value="UniProtKB-SubCell"/>
</dbReference>
<dbReference type="OrthoDB" id="1741717at2759"/>
<keyword evidence="1 2" id="KW-0539">Nucleus</keyword>
<accession>A0A1Y2HMH1</accession>
<dbReference type="Proteomes" id="UP000193411">
    <property type="component" value="Unassembled WGS sequence"/>
</dbReference>
<feature type="region of interest" description="Disordered" evidence="3">
    <location>
        <begin position="15"/>
        <end position="48"/>
    </location>
</feature>
<dbReference type="InterPro" id="IPR038704">
    <property type="entry name" value="YEAST_sf"/>
</dbReference>
<comment type="caution">
    <text evidence="5">The sequence shown here is derived from an EMBL/GenBank/DDBJ whole genome shotgun (WGS) entry which is preliminary data.</text>
</comment>
<keyword evidence="6" id="KW-1185">Reference proteome</keyword>
<comment type="subcellular location">
    <subcellularLocation>
        <location evidence="2">Nucleus</location>
    </subcellularLocation>
</comment>
<feature type="compositionally biased region" description="Low complexity" evidence="3">
    <location>
        <begin position="164"/>
        <end position="176"/>
    </location>
</feature>
<dbReference type="STRING" id="765915.A0A1Y2HMH1"/>
<dbReference type="EMBL" id="MCFL01000020">
    <property type="protein sequence ID" value="ORZ35759.1"/>
    <property type="molecule type" value="Genomic_DNA"/>
</dbReference>
<feature type="region of interest" description="Disordered" evidence="3">
    <location>
        <begin position="125"/>
        <end position="221"/>
    </location>
</feature>
<evidence type="ECO:0000256" key="3">
    <source>
        <dbReference type="SAM" id="MobiDB-lite"/>
    </source>
</evidence>
<dbReference type="Pfam" id="PF22951">
    <property type="entry name" value="3HBD"/>
    <property type="match status" value="1"/>
</dbReference>
<dbReference type="Pfam" id="PF03366">
    <property type="entry name" value="YEATS"/>
    <property type="match status" value="1"/>
</dbReference>
<feature type="domain" description="YEATS" evidence="4">
    <location>
        <begin position="326"/>
        <end position="531"/>
    </location>
</feature>